<dbReference type="EMBL" id="AJWK01002224">
    <property type="status" value="NOT_ANNOTATED_CDS"/>
    <property type="molecule type" value="Genomic_DNA"/>
</dbReference>
<evidence type="ECO:0000313" key="7">
    <source>
        <dbReference type="EnsemblMetazoa" id="LLOJ000551-PA"/>
    </source>
</evidence>
<dbReference type="GO" id="GO:0008146">
    <property type="term" value="F:sulfotransferase activity"/>
    <property type="evidence" value="ECO:0007669"/>
    <property type="project" value="InterPro"/>
</dbReference>
<dbReference type="Pfam" id="PF13193">
    <property type="entry name" value="AMP-binding_C"/>
    <property type="match status" value="1"/>
</dbReference>
<evidence type="ECO:0000256" key="3">
    <source>
        <dbReference type="ARBA" id="ARBA00022598"/>
    </source>
</evidence>
<dbReference type="InterPro" id="IPR025110">
    <property type="entry name" value="AMP-bd_C"/>
</dbReference>
<organism evidence="7 8">
    <name type="scientific">Lutzomyia longipalpis</name>
    <name type="common">Sand fly</name>
    <dbReference type="NCBI Taxonomy" id="7200"/>
    <lineage>
        <taxon>Eukaryota</taxon>
        <taxon>Metazoa</taxon>
        <taxon>Ecdysozoa</taxon>
        <taxon>Arthropoda</taxon>
        <taxon>Hexapoda</taxon>
        <taxon>Insecta</taxon>
        <taxon>Pterygota</taxon>
        <taxon>Neoptera</taxon>
        <taxon>Endopterygota</taxon>
        <taxon>Diptera</taxon>
        <taxon>Nematocera</taxon>
        <taxon>Psychodoidea</taxon>
        <taxon>Psychodidae</taxon>
        <taxon>Lutzomyia</taxon>
        <taxon>Lutzomyia</taxon>
    </lineage>
</organism>
<evidence type="ECO:0000256" key="1">
    <source>
        <dbReference type="ARBA" id="ARBA00005771"/>
    </source>
</evidence>
<evidence type="ECO:0000313" key="8">
    <source>
        <dbReference type="Proteomes" id="UP000092461"/>
    </source>
</evidence>
<evidence type="ECO:0000259" key="6">
    <source>
        <dbReference type="Pfam" id="PF13193"/>
    </source>
</evidence>
<dbReference type="InterPro" id="IPR042099">
    <property type="entry name" value="ANL_N_sf"/>
</dbReference>
<dbReference type="SUPFAM" id="SSF52540">
    <property type="entry name" value="P-loop containing nucleoside triphosphate hydrolases"/>
    <property type="match status" value="2"/>
</dbReference>
<comment type="similarity">
    <text evidence="2">Belongs to the ATP-dependent AMP-binding enzyme family.</text>
</comment>
<name>A0A1B0C9C9_LUTLO</name>
<feature type="domain" description="AMP-binding enzyme C-terminal" evidence="6">
    <location>
        <begin position="574"/>
        <end position="650"/>
    </location>
</feature>
<protein>
    <recommendedName>
        <fullName evidence="9">Sulfotransferase domain-containing protein</fullName>
    </recommendedName>
</protein>
<dbReference type="EMBL" id="AJWK01002225">
    <property type="status" value="NOT_ANNOTATED_CDS"/>
    <property type="molecule type" value="Genomic_DNA"/>
</dbReference>
<keyword evidence="4" id="KW-0808">Transferase</keyword>
<evidence type="ECO:0008006" key="9">
    <source>
        <dbReference type="Google" id="ProtNLM"/>
    </source>
</evidence>
<dbReference type="VEuPathDB" id="VectorBase:LLONM1_010816"/>
<reference evidence="7" key="1">
    <citation type="submission" date="2020-05" db="UniProtKB">
        <authorList>
            <consortium name="EnsemblMetazoa"/>
        </authorList>
    </citation>
    <scope>IDENTIFICATION</scope>
    <source>
        <strain evidence="7">Jacobina</strain>
    </source>
</reference>
<keyword evidence="8" id="KW-1185">Reference proteome</keyword>
<dbReference type="InterPro" id="IPR000863">
    <property type="entry name" value="Sulfotransferase_dom"/>
</dbReference>
<dbReference type="VEuPathDB" id="VectorBase:LLONM1_000421"/>
<dbReference type="Gene3D" id="3.40.50.12780">
    <property type="entry name" value="N-terminal domain of ligase-like"/>
    <property type="match status" value="1"/>
</dbReference>
<evidence type="ECO:0000256" key="2">
    <source>
        <dbReference type="ARBA" id="ARBA00006432"/>
    </source>
</evidence>
<dbReference type="FunFam" id="3.30.300.30:FF:000008">
    <property type="entry name" value="2,3-dihydroxybenzoate-AMP ligase"/>
    <property type="match status" value="1"/>
</dbReference>
<proteinExistence type="inferred from homology"/>
<dbReference type="EnsemblMetazoa" id="LLOJ000551-RA">
    <property type="protein sequence ID" value="LLOJ000551-PA"/>
    <property type="gene ID" value="LLOJ000551"/>
</dbReference>
<feature type="domain" description="Sulfotransferase" evidence="5">
    <location>
        <begin position="175"/>
        <end position="430"/>
    </location>
</feature>
<evidence type="ECO:0000259" key="5">
    <source>
        <dbReference type="Pfam" id="PF00685"/>
    </source>
</evidence>
<dbReference type="InterPro" id="IPR045851">
    <property type="entry name" value="AMP-bd_C_sf"/>
</dbReference>
<sequence length="1023" mass="119353">MLGYWEDEAKTKEVLGEDRWLKTGDQFVLHQDGYGQVVGRLKDMIIRGGENIFPKEVENVLVTCPQIAEAYVELLEILLKLNNEYAKWCSSSSLLGVLRKVIFLWKKMSIVCEKVEKTEKSKKAAYVGVNDFITVQRTERPKDISIAEKWCMEPCFLPVYYQDMAEKIENFVVRPDDVWVITYPKCGTTWTQEMVWQICNNLDYEGGKEKLSIRFPYLEIGCLMSREIPDMDEITRLNNMPSPRYIKSHLPAHLLPPQIWTVKPKIVYVARNCKDTAISWYHHYVNFQHYKQSFSDFMEAFLNDMIDFSPYHSHIIDFWNMRHEENILFLTFEEMKFNHPAVIERTAAFFRKTYSKEQIDVLADHLSFAKFSKNTSCNMEFILKMVEDSLNVKMVDPNFRITRKGAVGSHKEEMTPELIAKFNDWTDTEIAVNGGALCPPQLLRDMKSELGLKKVKNVYGLTEDSAVCFNTLPHDEESKVLETVGHMQDHIEAKVIDAEGNLVPFGTPGELCVRGYFTMLGYWEDEAKTKEVLGEDRWLKTGDQFVLHQDGYGQVVGRLKDMIIRGGENIFPKEVENVLVTCPQIAEAYVVGVPDERLGEELCAFVRLRDGVQTLSLEEVKEFCRGKISYFKIPRYLRIVDDFPKTTSGKELLEILLKLINEYAKWCSSSSLLGVLRKVIFLRKKMSIVCEKVEKTEKSKKAAYVGVNDFITVQRTERPKDIPIAEKWCMEPCFLPVYYQDMAEKIENFVVRPDDVWVITYPKCGTTWTQEMVWQICNNLDYEGGKEKLSIRFPYLEIGCLMSREIPDMDEITRLNNMPSPRYIKSHLPAHLLPPQIWTVKPKIVYVARNCKDTAISWYHHYVNFQHYKQSFSDFMEAFLNDMIDFSPYHSHIIDFWNMRHEENILFLTFEEMKFNHPAVIERTAAFFRKTYSKEQIDVLADHLSFAKFSKNTSCNMEFILKMVEDSLNVKMVDPNFRITRKGAVGSHKEEMTPELIAKFNDWTDSEMKKWHCDPELRKVFIL</sequence>
<dbReference type="AlphaFoldDB" id="A0A1B0C9C9"/>
<dbReference type="Proteomes" id="UP000092461">
    <property type="component" value="Unassembled WGS sequence"/>
</dbReference>
<dbReference type="Gene3D" id="2.30.38.10">
    <property type="entry name" value="Luciferase, Domain 3"/>
    <property type="match status" value="1"/>
</dbReference>
<dbReference type="SUPFAM" id="SSF56801">
    <property type="entry name" value="Acetyl-CoA synthetase-like"/>
    <property type="match status" value="2"/>
</dbReference>
<dbReference type="Gene3D" id="3.30.300.30">
    <property type="match status" value="2"/>
</dbReference>
<evidence type="ECO:0000256" key="4">
    <source>
        <dbReference type="ARBA" id="ARBA00022679"/>
    </source>
</evidence>
<dbReference type="VEuPathDB" id="VectorBase:LLOJ000551"/>
<dbReference type="Pfam" id="PF00685">
    <property type="entry name" value="Sulfotransfer_1"/>
    <property type="match status" value="2"/>
</dbReference>
<accession>A0A1B0C9C9</accession>
<dbReference type="InterPro" id="IPR027417">
    <property type="entry name" value="P-loop_NTPase"/>
</dbReference>
<feature type="domain" description="Sulfotransferase" evidence="5">
    <location>
        <begin position="753"/>
        <end position="1011"/>
    </location>
</feature>
<comment type="similarity">
    <text evidence="1">Belongs to the sulfotransferase 1 family.</text>
</comment>
<dbReference type="GO" id="GO:0016874">
    <property type="term" value="F:ligase activity"/>
    <property type="evidence" value="ECO:0007669"/>
    <property type="project" value="UniProtKB-KW"/>
</dbReference>
<dbReference type="Gene3D" id="3.40.50.300">
    <property type="entry name" value="P-loop containing nucleotide triphosphate hydrolases"/>
    <property type="match status" value="2"/>
</dbReference>
<dbReference type="PANTHER" id="PTHR11783">
    <property type="entry name" value="SULFOTRANSFERASE SULT"/>
    <property type="match status" value="1"/>
</dbReference>
<keyword evidence="3" id="KW-0436">Ligase</keyword>